<keyword evidence="4" id="KW-1185">Reference proteome</keyword>
<evidence type="ECO:0000256" key="1">
    <source>
        <dbReference type="SAM" id="MobiDB-lite"/>
    </source>
</evidence>
<reference evidence="3" key="1">
    <citation type="journal article" date="2020" name="Stud. Mycol.">
        <title>101 Dothideomycetes genomes: a test case for predicting lifestyles and emergence of pathogens.</title>
        <authorList>
            <person name="Haridas S."/>
            <person name="Albert R."/>
            <person name="Binder M."/>
            <person name="Bloem J."/>
            <person name="Labutti K."/>
            <person name="Salamov A."/>
            <person name="Andreopoulos B."/>
            <person name="Baker S."/>
            <person name="Barry K."/>
            <person name="Bills G."/>
            <person name="Bluhm B."/>
            <person name="Cannon C."/>
            <person name="Castanera R."/>
            <person name="Culley D."/>
            <person name="Daum C."/>
            <person name="Ezra D."/>
            <person name="Gonzalez J."/>
            <person name="Henrissat B."/>
            <person name="Kuo A."/>
            <person name="Liang C."/>
            <person name="Lipzen A."/>
            <person name="Lutzoni F."/>
            <person name="Magnuson J."/>
            <person name="Mondo S."/>
            <person name="Nolan M."/>
            <person name="Ohm R."/>
            <person name="Pangilinan J."/>
            <person name="Park H.-J."/>
            <person name="Ramirez L."/>
            <person name="Alfaro M."/>
            <person name="Sun H."/>
            <person name="Tritt A."/>
            <person name="Yoshinaga Y."/>
            <person name="Zwiers L.-H."/>
            <person name="Turgeon B."/>
            <person name="Goodwin S."/>
            <person name="Spatafora J."/>
            <person name="Crous P."/>
            <person name="Grigoriev I."/>
        </authorList>
    </citation>
    <scope>NUCLEOTIDE SEQUENCE</scope>
    <source>
        <strain evidence="3">Tuck. ex Michener</strain>
    </source>
</reference>
<accession>A0A6A6GYX1</accession>
<feature type="compositionally biased region" description="Polar residues" evidence="1">
    <location>
        <begin position="55"/>
        <end position="65"/>
    </location>
</feature>
<dbReference type="Proteomes" id="UP000800092">
    <property type="component" value="Unassembled WGS sequence"/>
</dbReference>
<dbReference type="InterPro" id="IPR058317">
    <property type="entry name" value="DUF8004"/>
</dbReference>
<feature type="domain" description="DUF8004" evidence="2">
    <location>
        <begin position="270"/>
        <end position="360"/>
    </location>
</feature>
<feature type="compositionally biased region" description="Low complexity" evidence="1">
    <location>
        <begin position="859"/>
        <end position="868"/>
    </location>
</feature>
<sequence>MNGHRNIPVQVPWRVSSMSALTMSAGMRAEGLATAVDCDNNKVLLPVPPPKKRTGSPSRSAVPNFSRPSLAKKLNLEMPVVETHPAKKQRHQISMPTMRNPCRAANVRRWDGSTRTYSDWDGLRRDDELWFPNGDCLVHFYSKGHSRRGPSLRVPFDSLKQAQCAPLFDLCLAKLIPEPNIDSPVQSCRSNRSGSNSTYSSSSNGAKYELYIPCPEDTPREEAFAYHLTTRNFFAWMFGKPLVGSRLGKSLVDLLERMTLFRDEEVDNVEDFTTYLEASGYLDFGNCPDYALSTLSFAEHFRLRDLWIDAFAHCVGMNENLCFSPEFGAISRVTKALITRAYLEMDLHIGRASRGVTNFLEDDLSSSYLGLAEGARIHLDRFRSFLHSYYVNKLGYWPPPQGSAFPKSLYLSMYHEFSKLYSYLADTENVDIIQKAASGGICVLQNVEAFDGRHKYDPLPYQLPLLPECQSPEKRTQPQKGLRARRISYRSSKKDPKVDAQAALAGATNSGDPSLISCPLVQEYAQFERELSLSPEEKVSIADARKVRWLLIYGVVQMLISVTRAPPEVRDTEGPNYPLCCLMAGTPSWAFSSGSPLASPVESPKASSSSSVDQSDGPEESEARPTSQISIHPDCETDNYFANIPFNRRADTDPACVPQPLRPLHGRTTTSISAPVVRTSSIRKNLHLPKRFSQRRANSIKAPIPVRPSQFCEILVHGYGNGLNKASIDIADQTDIDINEPERSDTPTSAPFSKLDTSPIKSPQTPKALSTPHLAPKTPSFPTQAREARTPILNPTQLDLVPVDPLPTSSTTSLSTSLSVPLSWAQEAESLSPTSPSSSTLSISIYDIAAATAAGRIPALSPPSSASSNYSRDSVHADSDGGWSGSVAGEESEVGSGSSSTAPSSARASVRMGLHSRVGSLGDGLGGEEGKREAKGRESEKGSGGRDDALSLGKFAKMLATEEESECGDSVRRLDLGGKEMKEVDSMESLRAKYMDMELFDALMPVLGDESAVEG</sequence>
<dbReference type="Pfam" id="PF26013">
    <property type="entry name" value="DUF8004"/>
    <property type="match status" value="1"/>
</dbReference>
<feature type="compositionally biased region" description="Low complexity" evidence="1">
    <location>
        <begin position="885"/>
        <end position="910"/>
    </location>
</feature>
<evidence type="ECO:0000259" key="2">
    <source>
        <dbReference type="Pfam" id="PF26013"/>
    </source>
</evidence>
<dbReference type="AlphaFoldDB" id="A0A6A6GYX1"/>
<gene>
    <name evidence="3" type="ORF">EV356DRAFT_473063</name>
</gene>
<dbReference type="EMBL" id="ML991837">
    <property type="protein sequence ID" value="KAF2230690.1"/>
    <property type="molecule type" value="Genomic_DNA"/>
</dbReference>
<feature type="compositionally biased region" description="Basic and acidic residues" evidence="1">
    <location>
        <begin position="928"/>
        <end position="949"/>
    </location>
</feature>
<feature type="compositionally biased region" description="Low complexity" evidence="1">
    <location>
        <begin position="801"/>
        <end position="816"/>
    </location>
</feature>
<evidence type="ECO:0000313" key="4">
    <source>
        <dbReference type="Proteomes" id="UP000800092"/>
    </source>
</evidence>
<proteinExistence type="predicted"/>
<feature type="compositionally biased region" description="Low complexity" evidence="1">
    <location>
        <begin position="598"/>
        <end position="615"/>
    </location>
</feature>
<dbReference type="PANTHER" id="PTHR39601">
    <property type="entry name" value="CHORIOGENIN HMINOR"/>
    <property type="match status" value="1"/>
</dbReference>
<feature type="region of interest" description="Disordered" evidence="1">
    <location>
        <begin position="470"/>
        <end position="495"/>
    </location>
</feature>
<feature type="region of interest" description="Disordered" evidence="1">
    <location>
        <begin position="593"/>
        <end position="634"/>
    </location>
</feature>
<evidence type="ECO:0000313" key="3">
    <source>
        <dbReference type="EMBL" id="KAF2230690.1"/>
    </source>
</evidence>
<feature type="region of interest" description="Disordered" evidence="1">
    <location>
        <begin position="859"/>
        <end position="951"/>
    </location>
</feature>
<feature type="compositionally biased region" description="Low complexity" evidence="1">
    <location>
        <begin position="190"/>
        <end position="203"/>
    </location>
</feature>
<feature type="compositionally biased region" description="Polar residues" evidence="1">
    <location>
        <begin position="746"/>
        <end position="768"/>
    </location>
</feature>
<organism evidence="3 4">
    <name type="scientific">Viridothelium virens</name>
    <name type="common">Speckled blister lichen</name>
    <name type="synonym">Trypethelium virens</name>
    <dbReference type="NCBI Taxonomy" id="1048519"/>
    <lineage>
        <taxon>Eukaryota</taxon>
        <taxon>Fungi</taxon>
        <taxon>Dikarya</taxon>
        <taxon>Ascomycota</taxon>
        <taxon>Pezizomycotina</taxon>
        <taxon>Dothideomycetes</taxon>
        <taxon>Dothideomycetes incertae sedis</taxon>
        <taxon>Trypetheliales</taxon>
        <taxon>Trypetheliaceae</taxon>
        <taxon>Viridothelium</taxon>
    </lineage>
</organism>
<name>A0A6A6GYX1_VIRVR</name>
<dbReference type="PANTHER" id="PTHR39601:SF1">
    <property type="entry name" value="CHORIOGENIN HMINOR"/>
    <property type="match status" value="1"/>
</dbReference>
<feature type="region of interest" description="Disordered" evidence="1">
    <location>
        <begin position="184"/>
        <end position="203"/>
    </location>
</feature>
<feature type="region of interest" description="Disordered" evidence="1">
    <location>
        <begin position="46"/>
        <end position="65"/>
    </location>
</feature>
<feature type="region of interest" description="Disordered" evidence="1">
    <location>
        <begin position="738"/>
        <end position="816"/>
    </location>
</feature>
<dbReference type="OrthoDB" id="4114825at2759"/>
<protein>
    <recommendedName>
        <fullName evidence="2">DUF8004 domain-containing protein</fullName>
    </recommendedName>
</protein>